<evidence type="ECO:0000256" key="5">
    <source>
        <dbReference type="HAMAP-Rule" id="MF_01039"/>
    </source>
</evidence>
<evidence type="ECO:0000313" key="8">
    <source>
        <dbReference type="EMBL" id="BDY13871.1"/>
    </source>
</evidence>
<sequence>MGRLILLRHGQSLYNKENLFTGWTDVDLSEEGIEEAKRAGEILLKHDLLPDICFTSWLKRAIHTAQLALKEMEWEQIDCIKSWKLNERHYGAWQCHNKDAIRKEVGDEMFMAVRRGYDTSPPPLQDGDPRLAENDPKYRKLDPSSLPRGESLKATRKRVLNYFAEAIAPELARGKDLLVSAHGNSLRALVMAIEHLTPAEIVEVEIPTGEPIVYVFDETLHLLRKERPARFSKD</sequence>
<dbReference type="Pfam" id="PF00300">
    <property type="entry name" value="His_Phos_1"/>
    <property type="match status" value="2"/>
</dbReference>
<protein>
    <recommendedName>
        <fullName evidence="5 6">2,3-bisphosphoglycerate-dependent phosphoglycerate mutase</fullName>
        <shortName evidence="5">BPG-dependent PGAM</shortName>
        <shortName evidence="5">PGAM</shortName>
        <shortName evidence="5">Phosphoglyceromutase</shortName>
        <shortName evidence="5">dPGM</shortName>
        <ecNumber evidence="5 6">5.4.2.11</ecNumber>
    </recommendedName>
</protein>
<feature type="binding site" evidence="5">
    <location>
        <position position="60"/>
    </location>
    <ligand>
        <name>substrate</name>
    </ligand>
</feature>
<dbReference type="InterPro" id="IPR001345">
    <property type="entry name" value="PG/BPGM_mutase_AS"/>
</dbReference>
<name>A0ABN6WX83_9BACT</name>
<dbReference type="NCBIfam" id="TIGR01258">
    <property type="entry name" value="pgm_1"/>
    <property type="match status" value="1"/>
</dbReference>
<keyword evidence="4 5" id="KW-0413">Isomerase</keyword>
<dbReference type="EC" id="5.4.2.11" evidence="5 6"/>
<comment type="function">
    <text evidence="5 6">Catalyzes the interconversion of 2-phosphoglycerate and 3-phosphoglycerate.</text>
</comment>
<dbReference type="RefSeq" id="WP_286336813.1">
    <property type="nucleotide sequence ID" value="NZ_AP027370.1"/>
</dbReference>
<evidence type="ECO:0000256" key="7">
    <source>
        <dbReference type="SAM" id="MobiDB-lite"/>
    </source>
</evidence>
<dbReference type="SMART" id="SM00855">
    <property type="entry name" value="PGAM"/>
    <property type="match status" value="1"/>
</dbReference>
<comment type="similarity">
    <text evidence="1 5">Belongs to the phosphoglycerate mutase family. BPG-dependent PGAM subfamily.</text>
</comment>
<dbReference type="InterPro" id="IPR013078">
    <property type="entry name" value="His_Pase_superF_clade-1"/>
</dbReference>
<dbReference type="EMBL" id="AP027370">
    <property type="protein sequence ID" value="BDY13871.1"/>
    <property type="molecule type" value="Genomic_DNA"/>
</dbReference>
<feature type="active site" description="Proton donor/acceptor" evidence="5">
    <location>
        <position position="87"/>
    </location>
</feature>
<dbReference type="CDD" id="cd07067">
    <property type="entry name" value="HP_PGM_like"/>
    <property type="match status" value="1"/>
</dbReference>
<evidence type="ECO:0000256" key="6">
    <source>
        <dbReference type="RuleBase" id="RU004512"/>
    </source>
</evidence>
<keyword evidence="3 5" id="KW-0324">Glycolysis</keyword>
<organism evidence="8 9">
    <name type="scientific">Hydrogenimonas cancrithermarum</name>
    <dbReference type="NCBI Taxonomy" id="2993563"/>
    <lineage>
        <taxon>Bacteria</taxon>
        <taxon>Pseudomonadati</taxon>
        <taxon>Campylobacterota</taxon>
        <taxon>Epsilonproteobacteria</taxon>
        <taxon>Campylobacterales</taxon>
        <taxon>Hydrogenimonadaceae</taxon>
        <taxon>Hydrogenimonas</taxon>
    </lineage>
</organism>
<dbReference type="HAMAP" id="MF_01039">
    <property type="entry name" value="PGAM_GpmA"/>
    <property type="match status" value="1"/>
</dbReference>
<dbReference type="Proteomes" id="UP001321445">
    <property type="component" value="Chromosome"/>
</dbReference>
<feature type="binding site" evidence="5">
    <location>
        <begin position="114"/>
        <end position="115"/>
    </location>
    <ligand>
        <name>substrate</name>
    </ligand>
</feature>
<dbReference type="SUPFAM" id="SSF53254">
    <property type="entry name" value="Phosphoglycerate mutase-like"/>
    <property type="match status" value="1"/>
</dbReference>
<dbReference type="Gene3D" id="3.40.50.1240">
    <property type="entry name" value="Phosphoglycerate mutase-like"/>
    <property type="match status" value="1"/>
</dbReference>
<reference evidence="8 9" key="1">
    <citation type="submission" date="2023-03" db="EMBL/GenBank/DDBJ databases">
        <title>Description of Hydrogenimonas sp. ISO32.</title>
        <authorList>
            <person name="Mino S."/>
            <person name="Fukazawa S."/>
            <person name="Sawabe T."/>
        </authorList>
    </citation>
    <scope>NUCLEOTIDE SEQUENCE [LARGE SCALE GENOMIC DNA]</scope>
    <source>
        <strain evidence="8 9">ISO32</strain>
    </source>
</reference>
<dbReference type="InterPro" id="IPR005952">
    <property type="entry name" value="Phosphogly_mut1"/>
</dbReference>
<keyword evidence="9" id="KW-1185">Reference proteome</keyword>
<feature type="site" description="Transition state stabilizer" evidence="5">
    <location>
        <position position="182"/>
    </location>
</feature>
<feature type="binding site" evidence="5">
    <location>
        <begin position="87"/>
        <end position="90"/>
    </location>
    <ligand>
        <name>substrate</name>
    </ligand>
</feature>
<feature type="binding site" evidence="5">
    <location>
        <position position="98"/>
    </location>
    <ligand>
        <name>substrate</name>
    </ligand>
</feature>
<evidence type="ECO:0000256" key="1">
    <source>
        <dbReference type="ARBA" id="ARBA00006717"/>
    </source>
</evidence>
<feature type="binding site" evidence="5">
    <location>
        <begin position="183"/>
        <end position="184"/>
    </location>
    <ligand>
        <name>substrate</name>
    </ligand>
</feature>
<accession>A0ABN6WX83</accession>
<dbReference type="InterPro" id="IPR029033">
    <property type="entry name" value="His_PPase_superfam"/>
</dbReference>
<feature type="binding site" evidence="5">
    <location>
        <begin position="21"/>
        <end position="22"/>
    </location>
    <ligand>
        <name>substrate</name>
    </ligand>
</feature>
<evidence type="ECO:0000256" key="4">
    <source>
        <dbReference type="ARBA" id="ARBA00023235"/>
    </source>
</evidence>
<feature type="binding site" evidence="5">
    <location>
        <begin position="8"/>
        <end position="15"/>
    </location>
    <ligand>
        <name>substrate</name>
    </ligand>
</feature>
<evidence type="ECO:0000256" key="3">
    <source>
        <dbReference type="ARBA" id="ARBA00023152"/>
    </source>
</evidence>
<keyword evidence="2 5" id="KW-0312">Gluconeogenesis</keyword>
<evidence type="ECO:0000256" key="2">
    <source>
        <dbReference type="ARBA" id="ARBA00022432"/>
    </source>
</evidence>
<dbReference type="PROSITE" id="PS00175">
    <property type="entry name" value="PG_MUTASE"/>
    <property type="match status" value="1"/>
</dbReference>
<comment type="catalytic activity">
    <reaction evidence="5 6">
        <text>(2R)-2-phosphoglycerate = (2R)-3-phosphoglycerate</text>
        <dbReference type="Rhea" id="RHEA:15901"/>
        <dbReference type="ChEBI" id="CHEBI:58272"/>
        <dbReference type="ChEBI" id="CHEBI:58289"/>
        <dbReference type="EC" id="5.4.2.11"/>
    </reaction>
</comment>
<gene>
    <name evidence="5 8" type="primary">gpmA</name>
    <name evidence="8" type="ORF">HCR_21830</name>
</gene>
<comment type="pathway">
    <text evidence="5 6">Carbohydrate degradation; glycolysis; pyruvate from D-glyceraldehyde 3-phosphate: step 3/5.</text>
</comment>
<feature type="active site" description="Tele-phosphohistidine intermediate" evidence="5">
    <location>
        <position position="9"/>
    </location>
</feature>
<proteinExistence type="inferred from homology"/>
<feature type="compositionally biased region" description="Basic and acidic residues" evidence="7">
    <location>
        <begin position="127"/>
        <end position="142"/>
    </location>
</feature>
<feature type="region of interest" description="Disordered" evidence="7">
    <location>
        <begin position="116"/>
        <end position="149"/>
    </location>
</feature>
<dbReference type="PANTHER" id="PTHR11931">
    <property type="entry name" value="PHOSPHOGLYCERATE MUTASE"/>
    <property type="match status" value="1"/>
</dbReference>
<evidence type="ECO:0000313" key="9">
    <source>
        <dbReference type="Proteomes" id="UP001321445"/>
    </source>
</evidence>